<dbReference type="Pfam" id="PF01966">
    <property type="entry name" value="HD"/>
    <property type="match status" value="1"/>
</dbReference>
<dbReference type="InterPro" id="IPR006674">
    <property type="entry name" value="HD_domain"/>
</dbReference>
<name>A0A3S9T2N9_9FIRM</name>
<evidence type="ECO:0000259" key="1">
    <source>
        <dbReference type="SMART" id="SM00471"/>
    </source>
</evidence>
<dbReference type="PANTHER" id="PTHR38659:SF1">
    <property type="entry name" value="METAL DEPENDENT PHOSPHOHYDROLASE"/>
    <property type="match status" value="1"/>
</dbReference>
<protein>
    <submittedName>
        <fullName evidence="2">Phosphohydrolase</fullName>
    </submittedName>
</protein>
<dbReference type="Gene3D" id="1.10.3210.10">
    <property type="entry name" value="Hypothetical protein af1432"/>
    <property type="match status" value="1"/>
</dbReference>
<keyword evidence="3" id="KW-1185">Reference proteome</keyword>
<dbReference type="EMBL" id="CP016379">
    <property type="protein sequence ID" value="AZR74787.1"/>
    <property type="molecule type" value="Genomic_DNA"/>
</dbReference>
<accession>A0A3S9T2N9</accession>
<dbReference type="Proteomes" id="UP000267250">
    <property type="component" value="Chromosome"/>
</dbReference>
<dbReference type="PANTHER" id="PTHR38659">
    <property type="entry name" value="METAL-DEPENDENT PHOSPHOHYDROLASE"/>
    <property type="match status" value="1"/>
</dbReference>
<dbReference type="SUPFAM" id="SSF109604">
    <property type="entry name" value="HD-domain/PDEase-like"/>
    <property type="match status" value="1"/>
</dbReference>
<keyword evidence="2" id="KW-0378">Hydrolase</keyword>
<organism evidence="2 3">
    <name type="scientific">Anoxybacter fermentans</name>
    <dbReference type="NCBI Taxonomy" id="1323375"/>
    <lineage>
        <taxon>Bacteria</taxon>
        <taxon>Bacillati</taxon>
        <taxon>Bacillota</taxon>
        <taxon>Clostridia</taxon>
        <taxon>Halanaerobiales</taxon>
        <taxon>Anoxybacter</taxon>
    </lineage>
</organism>
<dbReference type="SMART" id="SM00471">
    <property type="entry name" value="HDc"/>
    <property type="match status" value="1"/>
</dbReference>
<evidence type="ECO:0000313" key="2">
    <source>
        <dbReference type="EMBL" id="AZR74787.1"/>
    </source>
</evidence>
<dbReference type="CDD" id="cd00077">
    <property type="entry name" value="HDc"/>
    <property type="match status" value="1"/>
</dbReference>
<gene>
    <name evidence="2" type="ORF">BBF96_02055</name>
</gene>
<dbReference type="GO" id="GO:0016787">
    <property type="term" value="F:hydrolase activity"/>
    <property type="evidence" value="ECO:0007669"/>
    <property type="project" value="UniProtKB-KW"/>
</dbReference>
<dbReference type="KEGG" id="aft:BBF96_02055"/>
<dbReference type="InterPro" id="IPR003607">
    <property type="entry name" value="HD/PDEase_dom"/>
</dbReference>
<proteinExistence type="predicted"/>
<dbReference type="InterPro" id="IPR006675">
    <property type="entry name" value="HDIG_dom"/>
</dbReference>
<reference evidence="2 3" key="1">
    <citation type="submission" date="2016-07" db="EMBL/GenBank/DDBJ databases">
        <title>Genome and transcriptome analysis of iron-reducing fermentative bacteria Anoxybacter fermentans.</title>
        <authorList>
            <person name="Zeng X."/>
            <person name="Shao Z."/>
        </authorList>
    </citation>
    <scope>NUCLEOTIDE SEQUENCE [LARGE SCALE GENOMIC DNA]</scope>
    <source>
        <strain evidence="2 3">DY22613</strain>
    </source>
</reference>
<evidence type="ECO:0000313" key="3">
    <source>
        <dbReference type="Proteomes" id="UP000267250"/>
    </source>
</evidence>
<dbReference type="OrthoDB" id="9801160at2"/>
<dbReference type="AlphaFoldDB" id="A0A3S9T2N9"/>
<dbReference type="NCBIfam" id="TIGR00277">
    <property type="entry name" value="HDIG"/>
    <property type="match status" value="1"/>
</dbReference>
<dbReference type="RefSeq" id="WP_127018146.1">
    <property type="nucleotide sequence ID" value="NZ_CP016379.1"/>
</dbReference>
<sequence>MSREEALNLVKQEIKQKNLIKHCLAVEAVMRRLANHFGKNEEKWALAGLLHDIDYDKTANDPERHSIVGADFLAEKGLDEDIVYAIRVHNDVHGLPRKSLMDKALYASDPLTGLIVAAALIHPEKKLNAIDTGFVLNRFKEKNFARGASREQISSCEEMGLSLEEFITLGLEAMQSIHEELGL</sequence>
<feature type="domain" description="HD/PDEase" evidence="1">
    <location>
        <begin position="15"/>
        <end position="123"/>
    </location>
</feature>